<dbReference type="Gene3D" id="3.40.50.150">
    <property type="entry name" value="Vaccinia Virus protein VP39"/>
    <property type="match status" value="1"/>
</dbReference>
<sequence>MNQELTPADIRTWDSVSAVRQTFNELGFGPNRIDWFGVSSTTTDDVSEISFEFEQDLSCAIILQEDLEDAWLVGHIPKPIGTPSIRYHQFEPRVDSNNRAELRETLDRLNALDPESPRSRFDALAKSELNSRFSNLFSNLIKDVAKKVDHEIPDSAGNSRSVARCLVLSALRAKVISEKSSNSSVSFVERFQNTAFPASTSVPETIKPLRQSLSNQENGLSFVSDETVQLLCDRFESEFNRFDWLLTDSGWGGLDEVTAHTIGVALERHLTNKQGETYQTPAELTTSITAEAVESAVLERINTTVSETYTDLSEVIGTDLTSEADPADTDRRELNRELLSIVATDIIPDLHIVDPAMGSGVFLHSALDSLVRLRRYIASVENVPTPTDSYSYPSDLDSHGENSHRVWTTITQNLFGVDIDPEAVSLTRFRLELAYLCTLNPGEDPIPPRSEYNFKQGNSIVGKPFSSDPPHWSNQLPLSAFFQNDDLTSEHPHGTVSAQSTANEVRTHLEEYRSNIQSNSNPQVTIREQIRKRTEAIDHQLEYKLSNNSEHSDQEDVGDVDPFHWPLEFPLVMERGGFDVVLFHGSWSESGLRDAVNSSTLEFLKSGWQYYLPNSGSWRRTNDVLDSFFLHRAHDVVRQGGVVASLVDASVLTAPGSRHIRRRYLETTDIERVATFRNQNTFDQIDRRFRYAVVVAQTTEQPGTFKLGSGFVTPEDLTDERNYFELDPDFVYRFSPNTQAFPLLERDIQYRALQRLLEAPVLQDHETAEGWSIRPSGEFNQTTDSKYISEAPYEASDPIYRGKNIYQYAYQNVPEAEVNQPDLWTIPQSTDQGLSTREYLREQKRTGNSEKLKAESPRIVYRRITRNTNERSMIACLLPSDYFHVNSLRGLDPYFGDQGDLGRRLVLLGLLNSIPYDYLLRQKIATSVPNYILFETRVPFVSEDHDLFDPIKHRVGKLNLVGKPFEKEKQRLGIQELGSEEARREVRAEIDAAAFDLYGFEDSEIVGRVLNDFGFVRDPRVMDSEYFELVRSAFKNGDYLDES</sequence>
<evidence type="ECO:0000313" key="9">
    <source>
        <dbReference type="Proteomes" id="UP000614609"/>
    </source>
</evidence>
<keyword evidence="3" id="KW-0808">Transferase</keyword>
<evidence type="ECO:0000256" key="2">
    <source>
        <dbReference type="ARBA" id="ARBA00022603"/>
    </source>
</evidence>
<proteinExistence type="predicted"/>
<evidence type="ECO:0000256" key="5">
    <source>
        <dbReference type="ARBA" id="ARBA00047942"/>
    </source>
</evidence>
<dbReference type="PANTHER" id="PTHR33841">
    <property type="entry name" value="DNA METHYLTRANSFERASE YEEA-RELATED"/>
    <property type="match status" value="1"/>
</dbReference>
<evidence type="ECO:0000256" key="3">
    <source>
        <dbReference type="ARBA" id="ARBA00022679"/>
    </source>
</evidence>
<dbReference type="InterPro" id="IPR050953">
    <property type="entry name" value="N4_N6_ade-DNA_methylase"/>
</dbReference>
<dbReference type="OrthoDB" id="45790at2157"/>
<protein>
    <recommendedName>
        <fullName evidence="1">site-specific DNA-methyltransferase (adenine-specific)</fullName>
        <ecNumber evidence="1">2.1.1.72</ecNumber>
    </recommendedName>
</protein>
<evidence type="ECO:0000313" key="8">
    <source>
        <dbReference type="EMBL" id="MBP1955823.1"/>
    </source>
</evidence>
<dbReference type="EMBL" id="JAGGKO010000007">
    <property type="protein sequence ID" value="MBP1955823.1"/>
    <property type="molecule type" value="Genomic_DNA"/>
</dbReference>
<gene>
    <name evidence="7" type="ORF">GCM10009017_26900</name>
    <name evidence="8" type="ORF">J2752_002754</name>
</gene>
<evidence type="ECO:0000256" key="4">
    <source>
        <dbReference type="ARBA" id="ARBA00022691"/>
    </source>
</evidence>
<dbReference type="PANTHER" id="PTHR33841:SF1">
    <property type="entry name" value="DNA METHYLTRANSFERASE A"/>
    <property type="match status" value="1"/>
</dbReference>
<dbReference type="Proteomes" id="UP000614609">
    <property type="component" value="Unassembled WGS sequence"/>
</dbReference>
<reference evidence="8" key="3">
    <citation type="submission" date="2021-03" db="EMBL/GenBank/DDBJ databases">
        <title>Genomic Encyclopedia of Type Strains, Phase IV (KMG-IV): sequencing the most valuable type-strain genomes for metagenomic binning, comparative biology and taxonomic classification.</title>
        <authorList>
            <person name="Goeker M."/>
        </authorList>
    </citation>
    <scope>NUCLEOTIDE SEQUENCE</scope>
    <source>
        <strain evidence="8">DSM 22443</strain>
    </source>
</reference>
<reference evidence="7" key="2">
    <citation type="submission" date="2020-09" db="EMBL/GenBank/DDBJ databases">
        <authorList>
            <person name="Sun Q."/>
            <person name="Ohkuma M."/>
        </authorList>
    </citation>
    <scope>NUCLEOTIDE SEQUENCE</scope>
    <source>
        <strain evidence="7">JCM 16108</strain>
    </source>
</reference>
<evidence type="ECO:0000313" key="7">
    <source>
        <dbReference type="EMBL" id="GGM75561.1"/>
    </source>
</evidence>
<dbReference type="EC" id="2.1.1.72" evidence="1"/>
<organism evidence="7 9">
    <name type="scientific">Halarchaeum rubridurum</name>
    <dbReference type="NCBI Taxonomy" id="489911"/>
    <lineage>
        <taxon>Archaea</taxon>
        <taxon>Methanobacteriati</taxon>
        <taxon>Methanobacteriota</taxon>
        <taxon>Stenosarchaea group</taxon>
        <taxon>Halobacteria</taxon>
        <taxon>Halobacteriales</taxon>
        <taxon>Halobacteriaceae</taxon>
    </lineage>
</organism>
<name>A0A830G4L0_9EURY</name>
<dbReference type="RefSeq" id="WP_188873108.1">
    <property type="nucleotide sequence ID" value="NZ_BMOO01000009.1"/>
</dbReference>
<dbReference type="InterPro" id="IPR029063">
    <property type="entry name" value="SAM-dependent_MTases_sf"/>
</dbReference>
<keyword evidence="9" id="KW-1185">Reference proteome</keyword>
<evidence type="ECO:0000259" key="6">
    <source>
        <dbReference type="Pfam" id="PF07669"/>
    </source>
</evidence>
<dbReference type="GO" id="GO:0009007">
    <property type="term" value="F:site-specific DNA-methyltransferase (adenine-specific) activity"/>
    <property type="evidence" value="ECO:0007669"/>
    <property type="project" value="UniProtKB-EC"/>
</dbReference>
<keyword evidence="2" id="KW-0489">Methyltransferase</keyword>
<dbReference type="GO" id="GO:0032259">
    <property type="term" value="P:methylation"/>
    <property type="evidence" value="ECO:0007669"/>
    <property type="project" value="UniProtKB-KW"/>
</dbReference>
<accession>A0A830G4L0</accession>
<dbReference type="Proteomes" id="UP000765891">
    <property type="component" value="Unassembled WGS sequence"/>
</dbReference>
<evidence type="ECO:0000256" key="1">
    <source>
        <dbReference type="ARBA" id="ARBA00011900"/>
    </source>
</evidence>
<comment type="catalytic activity">
    <reaction evidence="5">
        <text>a 2'-deoxyadenosine in DNA + S-adenosyl-L-methionine = an N(6)-methyl-2'-deoxyadenosine in DNA + S-adenosyl-L-homocysteine + H(+)</text>
        <dbReference type="Rhea" id="RHEA:15197"/>
        <dbReference type="Rhea" id="RHEA-COMP:12418"/>
        <dbReference type="Rhea" id="RHEA-COMP:12419"/>
        <dbReference type="ChEBI" id="CHEBI:15378"/>
        <dbReference type="ChEBI" id="CHEBI:57856"/>
        <dbReference type="ChEBI" id="CHEBI:59789"/>
        <dbReference type="ChEBI" id="CHEBI:90615"/>
        <dbReference type="ChEBI" id="CHEBI:90616"/>
        <dbReference type="EC" id="2.1.1.72"/>
    </reaction>
</comment>
<dbReference type="SUPFAM" id="SSF53335">
    <property type="entry name" value="S-adenosyl-L-methionine-dependent methyltransferases"/>
    <property type="match status" value="1"/>
</dbReference>
<reference evidence="7" key="1">
    <citation type="journal article" date="2014" name="Int. J. Syst. Evol. Microbiol.">
        <title>Complete genome sequence of Corynebacterium casei LMG S-19264T (=DSM 44701T), isolated from a smear-ripened cheese.</title>
        <authorList>
            <consortium name="US DOE Joint Genome Institute (JGI-PGF)"/>
            <person name="Walter F."/>
            <person name="Albersmeier A."/>
            <person name="Kalinowski J."/>
            <person name="Ruckert C."/>
        </authorList>
    </citation>
    <scope>NUCLEOTIDE SEQUENCE</scope>
    <source>
        <strain evidence="7">JCM 16108</strain>
    </source>
</reference>
<keyword evidence="4" id="KW-0949">S-adenosyl-L-methionine</keyword>
<dbReference type="EMBL" id="BMOO01000009">
    <property type="protein sequence ID" value="GGM75561.1"/>
    <property type="molecule type" value="Genomic_DNA"/>
</dbReference>
<dbReference type="AlphaFoldDB" id="A0A830G4L0"/>
<feature type="domain" description="Type II methyltransferase M.TaqI-like" evidence="6">
    <location>
        <begin position="412"/>
        <end position="682"/>
    </location>
</feature>
<dbReference type="Pfam" id="PF07669">
    <property type="entry name" value="Eco57I"/>
    <property type="match status" value="1"/>
</dbReference>
<dbReference type="GO" id="GO:0006304">
    <property type="term" value="P:DNA modification"/>
    <property type="evidence" value="ECO:0007669"/>
    <property type="project" value="InterPro"/>
</dbReference>
<comment type="caution">
    <text evidence="7">The sequence shown here is derived from an EMBL/GenBank/DDBJ whole genome shotgun (WGS) entry which is preliminary data.</text>
</comment>
<dbReference type="InterPro" id="IPR011639">
    <property type="entry name" value="MethylTrfase_TaqI-like_dom"/>
</dbReference>